<keyword evidence="2 6" id="KW-0812">Transmembrane</keyword>
<feature type="transmembrane region" description="Helical" evidence="6">
    <location>
        <begin position="20"/>
        <end position="40"/>
    </location>
</feature>
<protein>
    <submittedName>
        <fullName evidence="8">Integral membrane protein</fullName>
    </submittedName>
</protein>
<feature type="transmembrane region" description="Helical" evidence="6">
    <location>
        <begin position="52"/>
        <end position="72"/>
    </location>
</feature>
<evidence type="ECO:0000256" key="5">
    <source>
        <dbReference type="ARBA" id="ARBA00038359"/>
    </source>
</evidence>
<dbReference type="Pfam" id="PF20684">
    <property type="entry name" value="Fung_rhodopsin"/>
    <property type="match status" value="1"/>
</dbReference>
<dbReference type="GO" id="GO:0016020">
    <property type="term" value="C:membrane"/>
    <property type="evidence" value="ECO:0007669"/>
    <property type="project" value="UniProtKB-SubCell"/>
</dbReference>
<feature type="transmembrane region" description="Helical" evidence="6">
    <location>
        <begin position="174"/>
        <end position="192"/>
    </location>
</feature>
<feature type="domain" description="Rhodopsin" evidence="7">
    <location>
        <begin position="35"/>
        <end position="219"/>
    </location>
</feature>
<dbReference type="PANTHER" id="PTHR33048:SF47">
    <property type="entry name" value="INTEGRAL MEMBRANE PROTEIN-RELATED"/>
    <property type="match status" value="1"/>
</dbReference>
<evidence type="ECO:0000256" key="4">
    <source>
        <dbReference type="ARBA" id="ARBA00023136"/>
    </source>
</evidence>
<name>A0A166Q3Y3_COLIC</name>
<feature type="transmembrane region" description="Helical" evidence="6">
    <location>
        <begin position="131"/>
        <end position="154"/>
    </location>
</feature>
<evidence type="ECO:0000313" key="9">
    <source>
        <dbReference type="Proteomes" id="UP000076584"/>
    </source>
</evidence>
<dbReference type="Proteomes" id="UP000076584">
    <property type="component" value="Unassembled WGS sequence"/>
</dbReference>
<gene>
    <name evidence="8" type="ORF">CI238_01076</name>
</gene>
<comment type="subcellular location">
    <subcellularLocation>
        <location evidence="1">Membrane</location>
        <topology evidence="1">Multi-pass membrane protein</topology>
    </subcellularLocation>
</comment>
<evidence type="ECO:0000256" key="1">
    <source>
        <dbReference type="ARBA" id="ARBA00004141"/>
    </source>
</evidence>
<keyword evidence="3 6" id="KW-1133">Transmembrane helix</keyword>
<dbReference type="PANTHER" id="PTHR33048">
    <property type="entry name" value="PTH11-LIKE INTEGRAL MEMBRANE PROTEIN (AFU_ORTHOLOGUE AFUA_5G11245)"/>
    <property type="match status" value="1"/>
</dbReference>
<keyword evidence="4 6" id="KW-0472">Membrane</keyword>
<feature type="transmembrane region" description="Helical" evidence="6">
    <location>
        <begin position="103"/>
        <end position="124"/>
    </location>
</feature>
<dbReference type="EMBL" id="LFIW01002536">
    <property type="protein sequence ID" value="KZL67488.1"/>
    <property type="molecule type" value="Genomic_DNA"/>
</dbReference>
<dbReference type="InterPro" id="IPR049326">
    <property type="entry name" value="Rhodopsin_dom_fungi"/>
</dbReference>
<organism evidence="8 9">
    <name type="scientific">Colletotrichum incanum</name>
    <name type="common">Soybean anthracnose fungus</name>
    <dbReference type="NCBI Taxonomy" id="1573173"/>
    <lineage>
        <taxon>Eukaryota</taxon>
        <taxon>Fungi</taxon>
        <taxon>Dikarya</taxon>
        <taxon>Ascomycota</taxon>
        <taxon>Pezizomycotina</taxon>
        <taxon>Sordariomycetes</taxon>
        <taxon>Hypocreomycetidae</taxon>
        <taxon>Glomerellales</taxon>
        <taxon>Glomerellaceae</taxon>
        <taxon>Colletotrichum</taxon>
        <taxon>Colletotrichum spaethianum species complex</taxon>
    </lineage>
</organism>
<evidence type="ECO:0000256" key="6">
    <source>
        <dbReference type="SAM" id="Phobius"/>
    </source>
</evidence>
<proteinExistence type="inferred from homology"/>
<comment type="caution">
    <text evidence="8">The sequence shown here is derived from an EMBL/GenBank/DDBJ whole genome shotgun (WGS) entry which is preliminary data.</text>
</comment>
<dbReference type="AlphaFoldDB" id="A0A166Q3Y3"/>
<feature type="transmembrane region" description="Helical" evidence="6">
    <location>
        <begin position="204"/>
        <end position="223"/>
    </location>
</feature>
<sequence length="256" mass="28790">MSSELLPGFETQSRAGEVYVVHIIFFVLSVITVLARLAAARTSRRDLELDDWLALAAVVFIMGLFIGTMLFLRFGLGRHEVVVEKEDHLNITRYFQTMFANEILYPLGLGCARLSLAVLYYRIFGLFSARYYLYGVIAFIVAWTIYASVPTIVACTPVEDFWKIRKNCIDLARLYISTAVGSIVTDFTLIILPIRYTLGLEMSYNQKALLVLVFVFGGLSHMGNCRSDDLDRLGGLLRGHLLLPTNSSSRISQKPL</sequence>
<evidence type="ECO:0000256" key="2">
    <source>
        <dbReference type="ARBA" id="ARBA00022692"/>
    </source>
</evidence>
<evidence type="ECO:0000256" key="3">
    <source>
        <dbReference type="ARBA" id="ARBA00022989"/>
    </source>
</evidence>
<evidence type="ECO:0000259" key="7">
    <source>
        <dbReference type="Pfam" id="PF20684"/>
    </source>
</evidence>
<comment type="similarity">
    <text evidence="5">Belongs to the SAT4 family.</text>
</comment>
<dbReference type="InterPro" id="IPR052337">
    <property type="entry name" value="SAT4-like"/>
</dbReference>
<reference evidence="8 9" key="1">
    <citation type="submission" date="2015-06" db="EMBL/GenBank/DDBJ databases">
        <title>Survival trade-offs in plant roots during colonization by closely related pathogenic and mutualistic fungi.</title>
        <authorList>
            <person name="Hacquard S."/>
            <person name="Kracher B."/>
            <person name="Hiruma K."/>
            <person name="Weinman A."/>
            <person name="Muench P."/>
            <person name="Garrido Oter R."/>
            <person name="Ver Loren van Themaat E."/>
            <person name="Dallerey J.-F."/>
            <person name="Damm U."/>
            <person name="Henrissat B."/>
            <person name="Lespinet O."/>
            <person name="Thon M."/>
            <person name="Kemen E."/>
            <person name="McHardy A.C."/>
            <person name="Schulze-Lefert P."/>
            <person name="O'Connell R.J."/>
        </authorList>
    </citation>
    <scope>NUCLEOTIDE SEQUENCE [LARGE SCALE GENOMIC DNA]</scope>
    <source>
        <strain evidence="8 9">MAFF 238704</strain>
    </source>
</reference>
<keyword evidence="9" id="KW-1185">Reference proteome</keyword>
<dbReference type="STRING" id="1573173.A0A166Q3Y3"/>
<accession>A0A166Q3Y3</accession>
<evidence type="ECO:0000313" key="8">
    <source>
        <dbReference type="EMBL" id="KZL67488.1"/>
    </source>
</evidence>